<dbReference type="Gene3D" id="1.10.12.10">
    <property type="entry name" value="Lyase 2-enoyl-coa Hydratase, Chain A, domain 2"/>
    <property type="match status" value="1"/>
</dbReference>
<evidence type="ECO:0000313" key="4">
    <source>
        <dbReference type="Proteomes" id="UP000321249"/>
    </source>
</evidence>
<gene>
    <name evidence="3" type="ORF">FRZ32_02165</name>
</gene>
<keyword evidence="4" id="KW-1185">Reference proteome</keyword>
<proteinExistence type="inferred from homology"/>
<dbReference type="PANTHER" id="PTHR11941">
    <property type="entry name" value="ENOYL-COA HYDRATASE-RELATED"/>
    <property type="match status" value="1"/>
</dbReference>
<dbReference type="GO" id="GO:0016829">
    <property type="term" value="F:lyase activity"/>
    <property type="evidence" value="ECO:0007669"/>
    <property type="project" value="UniProtKB-KW"/>
</dbReference>
<dbReference type="Pfam" id="PF00378">
    <property type="entry name" value="ECH_1"/>
    <property type="match status" value="1"/>
</dbReference>
<dbReference type="InterPro" id="IPR014748">
    <property type="entry name" value="Enoyl-CoA_hydra_C"/>
</dbReference>
<evidence type="ECO:0000256" key="1">
    <source>
        <dbReference type="ARBA" id="ARBA00005254"/>
    </source>
</evidence>
<sequence>MAEAVIQTVANGVAVLKLAEPETRNALSPAIRSALEAAVPALLADEAVRCLLLTGTGRSFCAGGDLRTMEAIPSPQESRARLARSHAWLRALIEAEKPIVTAVNGIAVGAGFGLAMVGDIIIAADDALFVPGFPLVGVVADYGLGRTLPRAIGVVRAKDILLTGRKVDAAEALAIGMVSRIVPADRLESEAEAIARQLAEGPAVSLGLTKRLVDRGFDGDAAAYLALEGFAQAAAFGSADHREGVAAFREKRTPRFEGR</sequence>
<dbReference type="SUPFAM" id="SSF52096">
    <property type="entry name" value="ClpP/crotonase"/>
    <property type="match status" value="1"/>
</dbReference>
<dbReference type="PANTHER" id="PTHR11941:SF133">
    <property type="entry name" value="1,2-EPOXYPHENYLACETYL-COA ISOMERASE"/>
    <property type="match status" value="1"/>
</dbReference>
<dbReference type="CDD" id="cd06558">
    <property type="entry name" value="crotonase-like"/>
    <property type="match status" value="1"/>
</dbReference>
<dbReference type="InterPro" id="IPR001753">
    <property type="entry name" value="Enoyl-CoA_hydra/iso"/>
</dbReference>
<evidence type="ECO:0000256" key="2">
    <source>
        <dbReference type="ARBA" id="ARBA00023239"/>
    </source>
</evidence>
<comment type="caution">
    <text evidence="3">The sequence shown here is derived from an EMBL/GenBank/DDBJ whole genome shotgun (WGS) entry which is preliminary data.</text>
</comment>
<dbReference type="AlphaFoldDB" id="A0A5C6TQS0"/>
<organism evidence="3 4">
    <name type="scientific">Allosphingosinicella ginsenosidimutans</name>
    <dbReference type="NCBI Taxonomy" id="1176539"/>
    <lineage>
        <taxon>Bacteria</taxon>
        <taxon>Pseudomonadati</taxon>
        <taxon>Pseudomonadota</taxon>
        <taxon>Alphaproteobacteria</taxon>
        <taxon>Sphingomonadales</taxon>
        <taxon>Sphingomonadaceae</taxon>
        <taxon>Allosphingosinicella</taxon>
    </lineage>
</organism>
<dbReference type="OrthoDB" id="7225138at2"/>
<dbReference type="InterPro" id="IPR029045">
    <property type="entry name" value="ClpP/crotonase-like_dom_sf"/>
</dbReference>
<evidence type="ECO:0000313" key="3">
    <source>
        <dbReference type="EMBL" id="TXC62566.1"/>
    </source>
</evidence>
<accession>A0A5C6TQS0</accession>
<name>A0A5C6TQS0_9SPHN</name>
<comment type="similarity">
    <text evidence="1">Belongs to the enoyl-CoA hydratase/isomerase family.</text>
</comment>
<dbReference type="GO" id="GO:0016853">
    <property type="term" value="F:isomerase activity"/>
    <property type="evidence" value="ECO:0007669"/>
    <property type="project" value="UniProtKB-KW"/>
</dbReference>
<reference evidence="3 4" key="1">
    <citation type="journal article" date="2015" name="J. Microbiol.">
        <title>Sphingosinicella ginsenosidimutans sp. nov., with ginsenoside converting activity.</title>
        <authorList>
            <person name="Kim J.K."/>
            <person name="Kang M.S."/>
            <person name="Park S.C."/>
            <person name="Kim K.M."/>
            <person name="Choi K."/>
            <person name="Yoon M.H."/>
            <person name="Im W.T."/>
        </authorList>
    </citation>
    <scope>NUCLEOTIDE SEQUENCE [LARGE SCALE GENOMIC DNA]</scope>
    <source>
        <strain evidence="3 4">BS-11</strain>
    </source>
</reference>
<protein>
    <submittedName>
        <fullName evidence="3">Enoyl-CoA hydratase/isomerase family protein</fullName>
    </submittedName>
</protein>
<dbReference type="RefSeq" id="WP_147041955.1">
    <property type="nucleotide sequence ID" value="NZ_BAABIR010000001.1"/>
</dbReference>
<dbReference type="GO" id="GO:0006635">
    <property type="term" value="P:fatty acid beta-oxidation"/>
    <property type="evidence" value="ECO:0007669"/>
    <property type="project" value="TreeGrafter"/>
</dbReference>
<dbReference type="Gene3D" id="3.90.226.10">
    <property type="entry name" value="2-enoyl-CoA Hydratase, Chain A, domain 1"/>
    <property type="match status" value="1"/>
</dbReference>
<dbReference type="EMBL" id="VOQQ01000001">
    <property type="protein sequence ID" value="TXC62566.1"/>
    <property type="molecule type" value="Genomic_DNA"/>
</dbReference>
<dbReference type="Proteomes" id="UP000321249">
    <property type="component" value="Unassembled WGS sequence"/>
</dbReference>
<keyword evidence="3" id="KW-0413">Isomerase</keyword>
<keyword evidence="2" id="KW-0456">Lyase</keyword>